<organism evidence="1 2">
    <name type="scientific">Sphagnum jensenii</name>
    <dbReference type="NCBI Taxonomy" id="128206"/>
    <lineage>
        <taxon>Eukaryota</taxon>
        <taxon>Viridiplantae</taxon>
        <taxon>Streptophyta</taxon>
        <taxon>Embryophyta</taxon>
        <taxon>Bryophyta</taxon>
        <taxon>Sphagnophytina</taxon>
        <taxon>Sphagnopsida</taxon>
        <taxon>Sphagnales</taxon>
        <taxon>Sphagnaceae</taxon>
        <taxon>Sphagnum</taxon>
    </lineage>
</organism>
<protein>
    <submittedName>
        <fullName evidence="1">Uncharacterized protein</fullName>
    </submittedName>
</protein>
<keyword evidence="2" id="KW-1185">Reference proteome</keyword>
<proteinExistence type="predicted"/>
<evidence type="ECO:0000313" key="2">
    <source>
        <dbReference type="Proteomes" id="UP001497522"/>
    </source>
</evidence>
<evidence type="ECO:0000313" key="1">
    <source>
        <dbReference type="EMBL" id="CAK9860655.1"/>
    </source>
</evidence>
<sequence>MSKKEYTYDNERSSAASTVSRIDKFMIFQAIDEKGGRIDTTTFVRKLSDHSPLIITVWGQHIAPNNPLRFFDTSLLSDEKSKKEMLEVWDENHPFPSNDRD</sequence>
<gene>
    <name evidence="1" type="ORF">CSSPJE1EN2_LOCUS3650</name>
</gene>
<accession>A0ABP1ADW7</accession>
<reference evidence="1" key="1">
    <citation type="submission" date="2024-03" db="EMBL/GenBank/DDBJ databases">
        <authorList>
            <consortium name="ELIXIR-Norway"/>
            <consortium name="Elixir Norway"/>
        </authorList>
    </citation>
    <scope>NUCLEOTIDE SEQUENCE</scope>
</reference>
<name>A0ABP1ADW7_9BRYO</name>
<dbReference type="Proteomes" id="UP001497522">
    <property type="component" value="Chromosome 11"/>
</dbReference>
<dbReference type="EMBL" id="OZ023712">
    <property type="protein sequence ID" value="CAK9860655.1"/>
    <property type="molecule type" value="Genomic_DNA"/>
</dbReference>